<dbReference type="SUPFAM" id="SSF50978">
    <property type="entry name" value="WD40 repeat-like"/>
    <property type="match status" value="1"/>
</dbReference>
<keyword evidence="5" id="KW-1185">Reference proteome</keyword>
<dbReference type="EMBL" id="AUSU01002846">
    <property type="protein sequence ID" value="EPS67941.1"/>
    <property type="molecule type" value="Genomic_DNA"/>
</dbReference>
<evidence type="ECO:0000256" key="1">
    <source>
        <dbReference type="PROSITE-ProRule" id="PRU00221"/>
    </source>
</evidence>
<dbReference type="PROSITE" id="PS50082">
    <property type="entry name" value="WD_REPEATS_2"/>
    <property type="match status" value="1"/>
</dbReference>
<dbReference type="InterPro" id="IPR024761">
    <property type="entry name" value="TFIIIC_delta_N"/>
</dbReference>
<feature type="domain" description="Transcription factor IIIC 90kDa subunit N-terminal" evidence="3">
    <location>
        <begin position="83"/>
        <end position="343"/>
    </location>
</feature>
<accession>S8CSS7</accession>
<evidence type="ECO:0000313" key="4">
    <source>
        <dbReference type="EMBL" id="EPS67941.1"/>
    </source>
</evidence>
<sequence>MSSRFETAVLGSSLFYPNAVVWSDENLVAVAAGATVVIMNPSNPGVRGIISIASTNPFPVGVIDGEKGLLDGCLLAHNLSRDARPCVRSISWSPVGLSNDASSLISICTAGGRVKLYRPPFCEFSAEWIEVVDVSEMLFDYLKKTNFGECDLAFSDNMQVSRILPLAVPRQYNVGSESTDDLQACSLNRKRSRRNAASGEPLKKKKNDDSHFPLVTAKQYATRNEMLMSLVVAWSPIAKTSQCSVAAVPDNSCCSFLAVGGKCGRISLWKVNAPRQYSIDNPDYLGKVSLVGLFKAHDAWITAIDWAASSGSGVSHSHFLLATGSSDGSVKIWQVDVAEHLNPSSEVMRGSLPLIKEVITVDSAAVSAIAICVHPQPPWKLSLAIGKGSGDFDVWIGDKAVGRFENVGTSCPAHDCIVTGLAWAFDGCCLYSCSQDNSVKGWSVVGNILSEVPLPTTALGVQSFREDHYVFESCFGLAISPGNLAMAVARRFDADLLHPMYEGRSHRAAVEFLWIGGQQFHSNSVPDSPERESISWESNMLWSLNRYNDSSKILNPWDAVSALLAFKVSAPVEFLERFLSRWLASSRLEFQPETPSSVLSKASDFLPELSTRQLQLIGVLGRRVVLGDDDSREEERAKLWRELLSSVENELAERLLLGITFSAVLNDPSGDGVETGKLSPDGWELMVQHYAKKGRSDVLAEQARRLEKRYPVIKIPHSFFLKPSLTRGLFFCFVSSRRLLHDHDSDERCVFCSAAVPFESKEYATCSGVERHRLERCSVSMRILPAGPSWYCMCCGRRAAEPCPAVLFAMMDKSGGGGSSTTPCCLFCGILLQRSRPEYGLS</sequence>
<comment type="caution">
    <text evidence="4">The sequence shown here is derived from an EMBL/GenBank/DDBJ whole genome shotgun (WGS) entry which is preliminary data.</text>
</comment>
<dbReference type="PANTHER" id="PTHR15496">
    <property type="entry name" value="GENERAL TRANSCRIPTION FACTOR 3C POLYPEPTIDE 4 FAMILY"/>
    <property type="match status" value="1"/>
</dbReference>
<evidence type="ECO:0000313" key="5">
    <source>
        <dbReference type="Proteomes" id="UP000015453"/>
    </source>
</evidence>
<dbReference type="InterPro" id="IPR036322">
    <property type="entry name" value="WD40_repeat_dom_sf"/>
</dbReference>
<evidence type="ECO:0000259" key="3">
    <source>
        <dbReference type="Pfam" id="PF12657"/>
    </source>
</evidence>
<dbReference type="OrthoDB" id="6021743at2759"/>
<keyword evidence="1" id="KW-0853">WD repeat</keyword>
<dbReference type="InterPro" id="IPR011041">
    <property type="entry name" value="Quinoprot_gluc/sorb_DH_b-prop"/>
</dbReference>
<gene>
    <name evidence="4" type="ORF">M569_06831</name>
</gene>
<dbReference type="PANTHER" id="PTHR15496:SF2">
    <property type="entry name" value="GENERAL TRANSCRIPTION FACTOR 3C POLYPEPTIDE 4"/>
    <property type="match status" value="1"/>
</dbReference>
<feature type="repeat" description="WD" evidence="1">
    <location>
        <begin position="294"/>
        <end position="343"/>
    </location>
</feature>
<organism evidence="4 5">
    <name type="scientific">Genlisea aurea</name>
    <dbReference type="NCBI Taxonomy" id="192259"/>
    <lineage>
        <taxon>Eukaryota</taxon>
        <taxon>Viridiplantae</taxon>
        <taxon>Streptophyta</taxon>
        <taxon>Embryophyta</taxon>
        <taxon>Tracheophyta</taxon>
        <taxon>Spermatophyta</taxon>
        <taxon>Magnoliopsida</taxon>
        <taxon>eudicotyledons</taxon>
        <taxon>Gunneridae</taxon>
        <taxon>Pentapetalae</taxon>
        <taxon>asterids</taxon>
        <taxon>lamiids</taxon>
        <taxon>Lamiales</taxon>
        <taxon>Lentibulariaceae</taxon>
        <taxon>Genlisea</taxon>
    </lineage>
</organism>
<dbReference type="GO" id="GO:0004402">
    <property type="term" value="F:histone acetyltransferase activity"/>
    <property type="evidence" value="ECO:0007669"/>
    <property type="project" value="InterPro"/>
</dbReference>
<evidence type="ECO:0000256" key="2">
    <source>
        <dbReference type="SAM" id="MobiDB-lite"/>
    </source>
</evidence>
<dbReference type="InterPro" id="IPR044230">
    <property type="entry name" value="GTF3C4"/>
</dbReference>
<dbReference type="SUPFAM" id="SSF50952">
    <property type="entry name" value="Soluble quinoprotein glucose dehydrogenase"/>
    <property type="match status" value="1"/>
</dbReference>
<dbReference type="Proteomes" id="UP000015453">
    <property type="component" value="Unassembled WGS sequence"/>
</dbReference>
<name>S8CSS7_9LAMI</name>
<dbReference type="InterPro" id="IPR001680">
    <property type="entry name" value="WD40_rpt"/>
</dbReference>
<proteinExistence type="predicted"/>
<dbReference type="SMART" id="SM00320">
    <property type="entry name" value="WD40"/>
    <property type="match status" value="4"/>
</dbReference>
<dbReference type="GO" id="GO:0006384">
    <property type="term" value="P:transcription initiation at RNA polymerase III promoter"/>
    <property type="evidence" value="ECO:0007669"/>
    <property type="project" value="InterPro"/>
</dbReference>
<feature type="region of interest" description="Disordered" evidence="2">
    <location>
        <begin position="189"/>
        <end position="209"/>
    </location>
</feature>
<dbReference type="GO" id="GO:0000127">
    <property type="term" value="C:transcription factor TFIIIC complex"/>
    <property type="evidence" value="ECO:0007669"/>
    <property type="project" value="InterPro"/>
</dbReference>
<reference evidence="4 5" key="1">
    <citation type="journal article" date="2013" name="BMC Genomics">
        <title>The miniature genome of a carnivorous plant Genlisea aurea contains a low number of genes and short non-coding sequences.</title>
        <authorList>
            <person name="Leushkin E.V."/>
            <person name="Sutormin R.A."/>
            <person name="Nabieva E.R."/>
            <person name="Penin A.A."/>
            <person name="Kondrashov A.S."/>
            <person name="Logacheva M.D."/>
        </authorList>
    </citation>
    <scope>NUCLEOTIDE SEQUENCE [LARGE SCALE GENOMIC DNA]</scope>
</reference>
<dbReference type="Pfam" id="PF12657">
    <property type="entry name" value="TFIIIC_delta"/>
    <property type="match status" value="1"/>
</dbReference>
<protein>
    <recommendedName>
        <fullName evidence="3">Transcription factor IIIC 90kDa subunit N-terminal domain-containing protein</fullName>
    </recommendedName>
</protein>
<dbReference type="AlphaFoldDB" id="S8CSS7"/>
<dbReference type="Pfam" id="PF00400">
    <property type="entry name" value="WD40"/>
    <property type="match status" value="1"/>
</dbReference>
<dbReference type="InterPro" id="IPR015943">
    <property type="entry name" value="WD40/YVTN_repeat-like_dom_sf"/>
</dbReference>
<dbReference type="Gene3D" id="2.130.10.10">
    <property type="entry name" value="YVTN repeat-like/Quinoprotein amine dehydrogenase"/>
    <property type="match status" value="2"/>
</dbReference>
<feature type="non-terminal residue" evidence="4">
    <location>
        <position position="842"/>
    </location>
</feature>